<keyword evidence="8" id="KW-1185">Reference proteome</keyword>
<evidence type="ECO:0000256" key="4">
    <source>
        <dbReference type="ARBA" id="ARBA00032089"/>
    </source>
</evidence>
<gene>
    <name evidence="7" type="ORF">BSYN_25980</name>
</gene>
<dbReference type="NCBIfam" id="NF010532">
    <property type="entry name" value="PRK13922.9-3"/>
    <property type="match status" value="1"/>
</dbReference>
<dbReference type="EMBL" id="AP028055">
    <property type="protein sequence ID" value="BEH00334.1"/>
    <property type="molecule type" value="Genomic_DNA"/>
</dbReference>
<protein>
    <recommendedName>
        <fullName evidence="2">Cell shape-determining protein MreC</fullName>
    </recommendedName>
    <alternativeName>
        <fullName evidence="4">Cell shape protein MreC</fullName>
    </alternativeName>
</protein>
<dbReference type="InterPro" id="IPR042177">
    <property type="entry name" value="Cell/Rod_1"/>
</dbReference>
<evidence type="ECO:0000259" key="6">
    <source>
        <dbReference type="Pfam" id="PF04085"/>
    </source>
</evidence>
<dbReference type="PANTHER" id="PTHR34138:SF1">
    <property type="entry name" value="CELL SHAPE-DETERMINING PROTEIN MREC"/>
    <property type="match status" value="1"/>
</dbReference>
<keyword evidence="3" id="KW-0133">Cell shape</keyword>
<dbReference type="Proteomes" id="UP001496674">
    <property type="component" value="Chromosome"/>
</dbReference>
<sequence>MRNLLNFLIKYNYWFLFVMLEVASFILLFRFNNYQGSTFFTSTNAAAGKIYELRSSVTSYFYLKSANEELLDRNMMLEQQIAGLKKELRERGEDSLKVDSMFSTPLKGINLLKADVIDNSLTKAENFVTLDKGSSDGIRRDMGVIDRNGVVGVVCMTSPHYSLVIPLISSKSNVNCKLLRSGYFGPLKWEGGDSRYAFLNDLPRHAKFSLGDTVVTSGYSEIFPQGIMVGTVDHIGNSKDGLSYQLKIRLATDFGKLSNVRVIPVKFNKEQMFLKQMENKQ</sequence>
<proteinExistence type="inferred from homology"/>
<feature type="domain" description="Rod shape-determining protein MreC beta-barrel core" evidence="6">
    <location>
        <begin position="116"/>
        <end position="263"/>
    </location>
</feature>
<evidence type="ECO:0000256" key="2">
    <source>
        <dbReference type="ARBA" id="ARBA00013855"/>
    </source>
</evidence>
<dbReference type="InterPro" id="IPR007221">
    <property type="entry name" value="MreC"/>
</dbReference>
<dbReference type="InterPro" id="IPR055342">
    <property type="entry name" value="MreC_beta-barrel_core"/>
</dbReference>
<feature type="transmembrane region" description="Helical" evidence="5">
    <location>
        <begin position="12"/>
        <end position="31"/>
    </location>
</feature>
<evidence type="ECO:0000313" key="7">
    <source>
        <dbReference type="EMBL" id="BEH00334.1"/>
    </source>
</evidence>
<dbReference type="RefSeq" id="WP_353331588.1">
    <property type="nucleotide sequence ID" value="NZ_AP028055.1"/>
</dbReference>
<dbReference type="InterPro" id="IPR042175">
    <property type="entry name" value="Cell/Rod_MreC_2"/>
</dbReference>
<accession>A0ABM8IFB2</accession>
<dbReference type="Pfam" id="PF04085">
    <property type="entry name" value="MreC"/>
    <property type="match status" value="1"/>
</dbReference>
<keyword evidence="5" id="KW-0812">Transmembrane</keyword>
<comment type="similarity">
    <text evidence="1">Belongs to the MreC family.</text>
</comment>
<reference evidence="7 8" key="1">
    <citation type="submission" date="2023-04" db="EMBL/GenBank/DDBJ databases">
        <title>Draft genome sequence of acteroides sedimenti strain YN3PY1.</title>
        <authorList>
            <person name="Yoshida N."/>
        </authorList>
    </citation>
    <scope>NUCLEOTIDE SEQUENCE [LARGE SCALE GENOMIC DNA]</scope>
    <source>
        <strain evidence="7 8">YN3PY1</strain>
    </source>
</reference>
<name>A0ABM8IFB2_9BACE</name>
<evidence type="ECO:0000256" key="3">
    <source>
        <dbReference type="ARBA" id="ARBA00022960"/>
    </source>
</evidence>
<evidence type="ECO:0000256" key="1">
    <source>
        <dbReference type="ARBA" id="ARBA00009369"/>
    </source>
</evidence>
<dbReference type="Gene3D" id="2.40.10.340">
    <property type="entry name" value="Rod shape-determining protein MreC, domain 1"/>
    <property type="match status" value="1"/>
</dbReference>
<dbReference type="PANTHER" id="PTHR34138">
    <property type="entry name" value="CELL SHAPE-DETERMINING PROTEIN MREC"/>
    <property type="match status" value="1"/>
</dbReference>
<keyword evidence="5" id="KW-0472">Membrane</keyword>
<evidence type="ECO:0000256" key="5">
    <source>
        <dbReference type="SAM" id="Phobius"/>
    </source>
</evidence>
<keyword evidence="5" id="KW-1133">Transmembrane helix</keyword>
<organism evidence="7 8">
    <name type="scientific">Bacteroides sedimenti</name>
    <dbReference type="NCBI Taxonomy" id="2136147"/>
    <lineage>
        <taxon>Bacteria</taxon>
        <taxon>Pseudomonadati</taxon>
        <taxon>Bacteroidota</taxon>
        <taxon>Bacteroidia</taxon>
        <taxon>Bacteroidales</taxon>
        <taxon>Bacteroidaceae</taxon>
        <taxon>Bacteroides</taxon>
    </lineage>
</organism>
<evidence type="ECO:0000313" key="8">
    <source>
        <dbReference type="Proteomes" id="UP001496674"/>
    </source>
</evidence>
<dbReference type="Gene3D" id="2.40.10.350">
    <property type="entry name" value="Rod shape-determining protein MreC, domain 2"/>
    <property type="match status" value="1"/>
</dbReference>